<proteinExistence type="predicted"/>
<dbReference type="AlphaFoldDB" id="A0A8S4R8Q8"/>
<evidence type="ECO:0000313" key="1">
    <source>
        <dbReference type="EMBL" id="CAH2233521.1"/>
    </source>
</evidence>
<evidence type="ECO:0000313" key="2">
    <source>
        <dbReference type="Proteomes" id="UP000838756"/>
    </source>
</evidence>
<organism evidence="1 2">
    <name type="scientific">Pararge aegeria aegeria</name>
    <dbReference type="NCBI Taxonomy" id="348720"/>
    <lineage>
        <taxon>Eukaryota</taxon>
        <taxon>Metazoa</taxon>
        <taxon>Ecdysozoa</taxon>
        <taxon>Arthropoda</taxon>
        <taxon>Hexapoda</taxon>
        <taxon>Insecta</taxon>
        <taxon>Pterygota</taxon>
        <taxon>Neoptera</taxon>
        <taxon>Endopterygota</taxon>
        <taxon>Lepidoptera</taxon>
        <taxon>Glossata</taxon>
        <taxon>Ditrysia</taxon>
        <taxon>Papilionoidea</taxon>
        <taxon>Nymphalidae</taxon>
        <taxon>Satyrinae</taxon>
        <taxon>Satyrini</taxon>
        <taxon>Parargina</taxon>
        <taxon>Pararge</taxon>
    </lineage>
</organism>
<accession>A0A8S4R8Q8</accession>
<sequence length="72" mass="8352">MERQKEFQLLFSSLQDVGMATSHVKTQRWFAPNEVCRRHRTCRWEPLETSGPGPWILELARKDPCPAVGVNQ</sequence>
<protein>
    <submittedName>
        <fullName evidence="1">Jg10803 protein</fullName>
    </submittedName>
</protein>
<gene>
    <name evidence="1" type="primary">jg10803</name>
    <name evidence="1" type="ORF">PAEG_LOCUS11476</name>
</gene>
<dbReference type="Proteomes" id="UP000838756">
    <property type="component" value="Unassembled WGS sequence"/>
</dbReference>
<keyword evidence="2" id="KW-1185">Reference proteome</keyword>
<name>A0A8S4R8Q8_9NEOP</name>
<reference evidence="1" key="1">
    <citation type="submission" date="2022-03" db="EMBL/GenBank/DDBJ databases">
        <authorList>
            <person name="Lindestad O."/>
        </authorList>
    </citation>
    <scope>NUCLEOTIDE SEQUENCE</scope>
</reference>
<comment type="caution">
    <text evidence="1">The sequence shown here is derived from an EMBL/GenBank/DDBJ whole genome shotgun (WGS) entry which is preliminary data.</text>
</comment>
<dbReference type="EMBL" id="CAKXAJ010024976">
    <property type="protein sequence ID" value="CAH2233521.1"/>
    <property type="molecule type" value="Genomic_DNA"/>
</dbReference>